<evidence type="ECO:0000256" key="1">
    <source>
        <dbReference type="SAM" id="Phobius"/>
    </source>
</evidence>
<proteinExistence type="predicted"/>
<keyword evidence="1" id="KW-0812">Transmembrane</keyword>
<dbReference type="AlphaFoldDB" id="A0A7S8C8V1"/>
<feature type="domain" description="Guanylate cyclase" evidence="2">
    <location>
        <begin position="253"/>
        <end position="383"/>
    </location>
</feature>
<feature type="transmembrane region" description="Helical" evidence="1">
    <location>
        <begin position="25"/>
        <end position="45"/>
    </location>
</feature>
<feature type="transmembrane region" description="Helical" evidence="1">
    <location>
        <begin position="111"/>
        <end position="129"/>
    </location>
</feature>
<keyword evidence="1" id="KW-0472">Membrane</keyword>
<dbReference type="KEGG" id="kmn:HW532_14160"/>
<evidence type="ECO:0000313" key="3">
    <source>
        <dbReference type="EMBL" id="QPC45351.1"/>
    </source>
</evidence>
<accession>A0A7S8C8V1</accession>
<dbReference type="Gene3D" id="3.30.70.1230">
    <property type="entry name" value="Nucleotide cyclase"/>
    <property type="match status" value="1"/>
</dbReference>
<dbReference type="PANTHER" id="PTHR43081:SF1">
    <property type="entry name" value="ADENYLATE CYCLASE, TERMINAL-DIFFERENTIATION SPECIFIC"/>
    <property type="match status" value="1"/>
</dbReference>
<sequence>MRRETDRLPARVLATIARQDNSSEVLVKLIQLAVVIVFGTLYAISPKTDAGTAFSPVPYALAGYLAVNLAGLAWAVRRGLPNWAVYASIVVDIALLMVLIWSFHIQYEQPASFYLKAPTVLYIFIFIALRTLRFQARFVVAAGLIAALGWLGLVAYVITADPADMMITRDYVEYLTSNAILIGAEFDKIISILMVTAILALALKRAHGLLVRAVSEGAAAEDLSRFFDAGVAARIRGADRPIAAGEGVKRQAAVLNIDIRGFTALAASEDADRVMTMLAEYQRRLIPIIQAHGGTIDKFLGDGIMATFGATAEADRFAADALAAMDAVMEEAARWGAPGDRLPALAVNAAVAAGEIVFGAVGDEKRLEYTVIGPAVNLSAKLEKHNKALRTRALATLDAYELARTQGYVPPREPEIATTDIPGAEAGVPVAIMHR</sequence>
<dbReference type="Proteomes" id="UP000593594">
    <property type="component" value="Chromosome"/>
</dbReference>
<dbReference type="InterPro" id="IPR050697">
    <property type="entry name" value="Adenylyl/Guanylyl_Cyclase_3/4"/>
</dbReference>
<dbReference type="CDD" id="cd07302">
    <property type="entry name" value="CHD"/>
    <property type="match status" value="1"/>
</dbReference>
<name>A0A7S8C8V1_9HYPH</name>
<keyword evidence="1" id="KW-1133">Transmembrane helix</keyword>
<dbReference type="InterPro" id="IPR001054">
    <property type="entry name" value="A/G_cyclase"/>
</dbReference>
<feature type="transmembrane region" description="Helical" evidence="1">
    <location>
        <begin position="138"/>
        <end position="159"/>
    </location>
</feature>
<dbReference type="PANTHER" id="PTHR43081">
    <property type="entry name" value="ADENYLATE CYCLASE, TERMINAL-DIFFERENTIATION SPECIFIC-RELATED"/>
    <property type="match status" value="1"/>
</dbReference>
<dbReference type="EMBL" id="CP058214">
    <property type="protein sequence ID" value="QPC45351.1"/>
    <property type="molecule type" value="Genomic_DNA"/>
</dbReference>
<reference evidence="3 4" key="1">
    <citation type="submission" date="2020-06" db="EMBL/GenBank/DDBJ databases">
        <title>Genome sequence of 2 isolates from Red Sea Mangroves.</title>
        <authorList>
            <person name="Sefrji F."/>
            <person name="Michoud G."/>
            <person name="Merlino G."/>
            <person name="Daffonchio D."/>
        </authorList>
    </citation>
    <scope>NUCLEOTIDE SEQUENCE [LARGE SCALE GENOMIC DNA]</scope>
    <source>
        <strain evidence="3 4">R1DC25</strain>
    </source>
</reference>
<feature type="transmembrane region" description="Helical" evidence="1">
    <location>
        <begin position="57"/>
        <end position="76"/>
    </location>
</feature>
<dbReference type="InterPro" id="IPR029787">
    <property type="entry name" value="Nucleotide_cyclase"/>
</dbReference>
<evidence type="ECO:0000259" key="2">
    <source>
        <dbReference type="PROSITE" id="PS50125"/>
    </source>
</evidence>
<feature type="transmembrane region" description="Helical" evidence="1">
    <location>
        <begin position="179"/>
        <end position="203"/>
    </location>
</feature>
<gene>
    <name evidence="3" type="ORF">HW532_14160</name>
</gene>
<feature type="transmembrane region" description="Helical" evidence="1">
    <location>
        <begin position="83"/>
        <end position="105"/>
    </location>
</feature>
<dbReference type="GO" id="GO:0035556">
    <property type="term" value="P:intracellular signal transduction"/>
    <property type="evidence" value="ECO:0007669"/>
    <property type="project" value="InterPro"/>
</dbReference>
<evidence type="ECO:0000313" key="4">
    <source>
        <dbReference type="Proteomes" id="UP000593594"/>
    </source>
</evidence>
<keyword evidence="4" id="KW-1185">Reference proteome</keyword>
<dbReference type="PROSITE" id="PS50125">
    <property type="entry name" value="GUANYLATE_CYCLASE_2"/>
    <property type="match status" value="1"/>
</dbReference>
<dbReference type="SMART" id="SM00044">
    <property type="entry name" value="CYCc"/>
    <property type="match status" value="1"/>
</dbReference>
<dbReference type="GO" id="GO:0006171">
    <property type="term" value="P:cAMP biosynthetic process"/>
    <property type="evidence" value="ECO:0007669"/>
    <property type="project" value="TreeGrafter"/>
</dbReference>
<dbReference type="GO" id="GO:0004016">
    <property type="term" value="F:adenylate cyclase activity"/>
    <property type="evidence" value="ECO:0007669"/>
    <property type="project" value="UniProtKB-ARBA"/>
</dbReference>
<protein>
    <submittedName>
        <fullName evidence="3">Adenylate/guanylate cyclase domain-containing protein</fullName>
    </submittedName>
</protein>
<dbReference type="Pfam" id="PF00211">
    <property type="entry name" value="Guanylate_cyc"/>
    <property type="match status" value="1"/>
</dbReference>
<dbReference type="SUPFAM" id="SSF55073">
    <property type="entry name" value="Nucleotide cyclase"/>
    <property type="match status" value="1"/>
</dbReference>
<organism evidence="3 4">
    <name type="scientific">Kaustia mangrovi</name>
    <dbReference type="NCBI Taxonomy" id="2593653"/>
    <lineage>
        <taxon>Bacteria</taxon>
        <taxon>Pseudomonadati</taxon>
        <taxon>Pseudomonadota</taxon>
        <taxon>Alphaproteobacteria</taxon>
        <taxon>Hyphomicrobiales</taxon>
        <taxon>Parvibaculaceae</taxon>
        <taxon>Kaustia</taxon>
    </lineage>
</organism>